<protein>
    <submittedName>
        <fullName evidence="1">Putative transcriptional regulator</fullName>
    </submittedName>
</protein>
<dbReference type="AlphaFoldDB" id="A0A561R1L6"/>
<accession>A0A561R1L6</accession>
<dbReference type="GO" id="GO:0006355">
    <property type="term" value="P:regulation of DNA-templated transcription"/>
    <property type="evidence" value="ECO:0007669"/>
    <property type="project" value="InterPro"/>
</dbReference>
<keyword evidence="2" id="KW-1185">Reference proteome</keyword>
<dbReference type="Proteomes" id="UP000320653">
    <property type="component" value="Unassembled WGS sequence"/>
</dbReference>
<gene>
    <name evidence="1" type="ORF">FHW37_102137</name>
</gene>
<evidence type="ECO:0000313" key="2">
    <source>
        <dbReference type="Proteomes" id="UP000320653"/>
    </source>
</evidence>
<organism evidence="1 2">
    <name type="scientific">Neorhizobium alkalisoli</name>
    <dbReference type="NCBI Taxonomy" id="528178"/>
    <lineage>
        <taxon>Bacteria</taxon>
        <taxon>Pseudomonadati</taxon>
        <taxon>Pseudomonadota</taxon>
        <taxon>Alphaproteobacteria</taxon>
        <taxon>Hyphomicrobiales</taxon>
        <taxon>Rhizobiaceae</taxon>
        <taxon>Rhizobium/Agrobacterium group</taxon>
        <taxon>Neorhizobium</taxon>
    </lineage>
</organism>
<name>A0A561R1L6_9HYPH</name>
<dbReference type="Gene3D" id="1.10.1220.10">
    <property type="entry name" value="Met repressor-like"/>
    <property type="match status" value="1"/>
</dbReference>
<dbReference type="OrthoDB" id="7359471at2"/>
<proteinExistence type="predicted"/>
<evidence type="ECO:0000313" key="1">
    <source>
        <dbReference type="EMBL" id="TWF56507.1"/>
    </source>
</evidence>
<dbReference type="InterPro" id="IPR013321">
    <property type="entry name" value="Arc_rbn_hlx_hlx"/>
</dbReference>
<reference evidence="1 2" key="1">
    <citation type="submission" date="2019-06" db="EMBL/GenBank/DDBJ databases">
        <title>Sorghum-associated microbial communities from plants grown in Nebraska, USA.</title>
        <authorList>
            <person name="Schachtman D."/>
        </authorList>
    </citation>
    <scope>NUCLEOTIDE SEQUENCE [LARGE SCALE GENOMIC DNA]</scope>
    <source>
        <strain evidence="1 2">1225</strain>
    </source>
</reference>
<dbReference type="RefSeq" id="WP_145634133.1">
    <property type="nucleotide sequence ID" value="NZ_VIWP01000002.1"/>
</dbReference>
<dbReference type="EMBL" id="VIWP01000002">
    <property type="protein sequence ID" value="TWF56507.1"/>
    <property type="molecule type" value="Genomic_DNA"/>
</dbReference>
<sequence>MAKKLTIDISDDVMVGLDRLANRSSVSSASLASQALSAYVANELEIVRGIERGLSDLEAGRVVSHQDAMEEINTLISNSPARR</sequence>
<comment type="caution">
    <text evidence="1">The sequence shown here is derived from an EMBL/GenBank/DDBJ whole genome shotgun (WGS) entry which is preliminary data.</text>
</comment>